<feature type="signal peptide" evidence="1">
    <location>
        <begin position="1"/>
        <end position="26"/>
    </location>
</feature>
<dbReference type="InterPro" id="IPR000182">
    <property type="entry name" value="GNAT_dom"/>
</dbReference>
<dbReference type="InterPro" id="IPR016181">
    <property type="entry name" value="Acyl_CoA_acyltransferase"/>
</dbReference>
<keyword evidence="1" id="KW-0732">Signal</keyword>
<organism evidence="3 4">
    <name type="scientific">Setomelanomma holmii</name>
    <dbReference type="NCBI Taxonomy" id="210430"/>
    <lineage>
        <taxon>Eukaryota</taxon>
        <taxon>Fungi</taxon>
        <taxon>Dikarya</taxon>
        <taxon>Ascomycota</taxon>
        <taxon>Pezizomycotina</taxon>
        <taxon>Dothideomycetes</taxon>
        <taxon>Pleosporomycetidae</taxon>
        <taxon>Pleosporales</taxon>
        <taxon>Pleosporineae</taxon>
        <taxon>Phaeosphaeriaceae</taxon>
        <taxon>Setomelanomma</taxon>
    </lineage>
</organism>
<dbReference type="CDD" id="cd04301">
    <property type="entry name" value="NAT_SF"/>
    <property type="match status" value="1"/>
</dbReference>
<evidence type="ECO:0000313" key="4">
    <source>
        <dbReference type="Proteomes" id="UP000799777"/>
    </source>
</evidence>
<dbReference type="SUPFAM" id="SSF55729">
    <property type="entry name" value="Acyl-CoA N-acyltransferases (Nat)"/>
    <property type="match status" value="1"/>
</dbReference>
<evidence type="ECO:0000313" key="3">
    <source>
        <dbReference type="EMBL" id="KAF2035901.1"/>
    </source>
</evidence>
<dbReference type="Pfam" id="PF00583">
    <property type="entry name" value="Acetyltransf_1"/>
    <property type="match status" value="1"/>
</dbReference>
<name>A0A9P4HMX2_9PLEO</name>
<evidence type="ECO:0000256" key="1">
    <source>
        <dbReference type="SAM" id="SignalP"/>
    </source>
</evidence>
<dbReference type="Gene3D" id="3.40.630.30">
    <property type="match status" value="1"/>
</dbReference>
<dbReference type="PANTHER" id="PTHR42791">
    <property type="entry name" value="GNAT FAMILY ACETYLTRANSFERASE"/>
    <property type="match status" value="1"/>
</dbReference>
<dbReference type="GO" id="GO:0016747">
    <property type="term" value="F:acyltransferase activity, transferring groups other than amino-acyl groups"/>
    <property type="evidence" value="ECO:0007669"/>
    <property type="project" value="InterPro"/>
</dbReference>
<dbReference type="OrthoDB" id="4738875at2759"/>
<dbReference type="Proteomes" id="UP000799777">
    <property type="component" value="Unassembled WGS sequence"/>
</dbReference>
<accession>A0A9P4HMX2</accession>
<keyword evidence="4" id="KW-1185">Reference proteome</keyword>
<comment type="caution">
    <text evidence="3">The sequence shown here is derived from an EMBL/GenBank/DDBJ whole genome shotgun (WGS) entry which is preliminary data.</text>
</comment>
<dbReference type="AlphaFoldDB" id="A0A9P4HMX2"/>
<evidence type="ECO:0000259" key="2">
    <source>
        <dbReference type="Pfam" id="PF00583"/>
    </source>
</evidence>
<protein>
    <recommendedName>
        <fullName evidence="2">N-acetyltransferase domain-containing protein</fullName>
    </recommendedName>
</protein>
<feature type="domain" description="N-acetyltransferase" evidence="2">
    <location>
        <begin position="156"/>
        <end position="215"/>
    </location>
</feature>
<dbReference type="InterPro" id="IPR052523">
    <property type="entry name" value="Trichothecene_AcTrans"/>
</dbReference>
<dbReference type="EMBL" id="ML978156">
    <property type="protein sequence ID" value="KAF2035901.1"/>
    <property type="molecule type" value="Genomic_DNA"/>
</dbReference>
<sequence length="246" mass="27734">MKILSTLHLSLWFQAFLFLHHHVTKCEQQVLAPQARLRKATLEDVDDITTILITAFSSSPHWQYLYQFRKDFPEEHRRCARLNIALLLLHPSSHAEVIEAPADSDISLAAFAIWTRKKSSSLRSLSGLCLHRDMNSTRAIDYAYKAAAAEKKYIDDAFGPDQLYLEYLATHPDYQLRGAGTRLTNSGLESGRKARVNITLLALPTAEGFYAHLNFSSVANMSISSVDGDQLFRFNVMARDFSGKLA</sequence>
<feature type="chain" id="PRO_5040396399" description="N-acetyltransferase domain-containing protein" evidence="1">
    <location>
        <begin position="27"/>
        <end position="246"/>
    </location>
</feature>
<dbReference type="PANTHER" id="PTHR42791:SF2">
    <property type="entry name" value="N-ACETYLTRANSFERASE DOMAIN-CONTAINING PROTEIN"/>
    <property type="match status" value="1"/>
</dbReference>
<reference evidence="3" key="1">
    <citation type="journal article" date="2020" name="Stud. Mycol.">
        <title>101 Dothideomycetes genomes: a test case for predicting lifestyles and emergence of pathogens.</title>
        <authorList>
            <person name="Haridas S."/>
            <person name="Albert R."/>
            <person name="Binder M."/>
            <person name="Bloem J."/>
            <person name="Labutti K."/>
            <person name="Salamov A."/>
            <person name="Andreopoulos B."/>
            <person name="Baker S."/>
            <person name="Barry K."/>
            <person name="Bills G."/>
            <person name="Bluhm B."/>
            <person name="Cannon C."/>
            <person name="Castanera R."/>
            <person name="Culley D."/>
            <person name="Daum C."/>
            <person name="Ezra D."/>
            <person name="Gonzalez J."/>
            <person name="Henrissat B."/>
            <person name="Kuo A."/>
            <person name="Liang C."/>
            <person name="Lipzen A."/>
            <person name="Lutzoni F."/>
            <person name="Magnuson J."/>
            <person name="Mondo S."/>
            <person name="Nolan M."/>
            <person name="Ohm R."/>
            <person name="Pangilinan J."/>
            <person name="Park H.-J."/>
            <person name="Ramirez L."/>
            <person name="Alfaro M."/>
            <person name="Sun H."/>
            <person name="Tritt A."/>
            <person name="Yoshinaga Y."/>
            <person name="Zwiers L.-H."/>
            <person name="Turgeon B."/>
            <person name="Goodwin S."/>
            <person name="Spatafora J."/>
            <person name="Crous P."/>
            <person name="Grigoriev I."/>
        </authorList>
    </citation>
    <scope>NUCLEOTIDE SEQUENCE</scope>
    <source>
        <strain evidence="3">CBS 110217</strain>
    </source>
</reference>
<gene>
    <name evidence="3" type="ORF">EK21DRAFT_53651</name>
</gene>
<proteinExistence type="predicted"/>